<dbReference type="PROSITE" id="PS50923">
    <property type="entry name" value="SUSHI"/>
    <property type="match status" value="1"/>
</dbReference>
<comment type="subcellular location">
    <subcellularLocation>
        <location evidence="2">Cell membrane</location>
        <topology evidence="2">Single-pass membrane protein</topology>
    </subcellularLocation>
    <subcellularLocation>
        <location evidence="1">Membrane</location>
        <topology evidence="1">Multi-pass membrane protein</topology>
    </subcellularLocation>
    <subcellularLocation>
        <location evidence="3">Membrane</location>
        <topology evidence="3">Single-pass type I membrane protein</topology>
    </subcellularLocation>
</comment>
<dbReference type="CDD" id="cd07066">
    <property type="entry name" value="CRD_FZ"/>
    <property type="match status" value="1"/>
</dbReference>
<dbReference type="InterPro" id="IPR016187">
    <property type="entry name" value="CTDL_fold"/>
</dbReference>
<feature type="disulfide bond" evidence="11">
    <location>
        <begin position="166"/>
        <end position="181"/>
    </location>
</feature>
<evidence type="ECO:0000256" key="11">
    <source>
        <dbReference type="PROSITE-ProRule" id="PRU00124"/>
    </source>
</evidence>
<feature type="domain" description="Sushi" evidence="18">
    <location>
        <begin position="391"/>
        <end position="457"/>
    </location>
</feature>
<dbReference type="InterPro" id="IPR036790">
    <property type="entry name" value="Frizzled_dom_sf"/>
</dbReference>
<keyword evidence="8" id="KW-0067">ATP-binding</keyword>
<dbReference type="InterPro" id="IPR018378">
    <property type="entry name" value="C-type_lectin_CS"/>
</dbReference>
<dbReference type="SMART" id="SM00130">
    <property type="entry name" value="KR"/>
    <property type="match status" value="1"/>
</dbReference>
<dbReference type="InterPro" id="IPR006202">
    <property type="entry name" value="Neur_chan_lig-bd"/>
</dbReference>
<evidence type="ECO:0000256" key="12">
    <source>
        <dbReference type="PROSITE-ProRule" id="PRU00302"/>
    </source>
</evidence>
<keyword evidence="9 11" id="KW-1015">Disulfide bond</keyword>
<dbReference type="GO" id="GO:0005886">
    <property type="term" value="C:plasma membrane"/>
    <property type="evidence" value="ECO:0007669"/>
    <property type="project" value="UniProtKB-SubCell"/>
</dbReference>
<evidence type="ECO:0000256" key="10">
    <source>
        <dbReference type="PROSITE-ProRule" id="PRU00121"/>
    </source>
</evidence>
<dbReference type="SMART" id="SM00032">
    <property type="entry name" value="CCP"/>
    <property type="match status" value="1"/>
</dbReference>
<dbReference type="PANTHER" id="PTHR46335">
    <property type="entry name" value="CUBILIN"/>
    <property type="match status" value="1"/>
</dbReference>
<evidence type="ECO:0000256" key="5">
    <source>
        <dbReference type="ARBA" id="ARBA00022572"/>
    </source>
</evidence>
<dbReference type="Pfam" id="PF00051">
    <property type="entry name" value="Kringle"/>
    <property type="match status" value="1"/>
</dbReference>
<dbReference type="InterPro" id="IPR002172">
    <property type="entry name" value="LDrepeatLR_classA_rpt"/>
</dbReference>
<dbReference type="PROSITE" id="PS50068">
    <property type="entry name" value="LDLRA_2"/>
    <property type="match status" value="1"/>
</dbReference>
<dbReference type="InterPro" id="IPR035976">
    <property type="entry name" value="Sushi/SCR/CCP_sf"/>
</dbReference>
<dbReference type="InterPro" id="IPR036055">
    <property type="entry name" value="LDL_receptor-like_sf"/>
</dbReference>
<feature type="transmembrane region" description="Helical" evidence="14">
    <location>
        <begin position="721"/>
        <end position="746"/>
    </location>
</feature>
<dbReference type="OrthoDB" id="10279154at2759"/>
<dbReference type="Gene3D" id="1.10.2000.10">
    <property type="entry name" value="Frizzled cysteine-rich domain"/>
    <property type="match status" value="1"/>
</dbReference>
<dbReference type="InterPro" id="IPR038050">
    <property type="entry name" value="Neuro_actylchol_rec"/>
</dbReference>
<keyword evidence="14" id="KW-1133">Transmembrane helix</keyword>
<keyword evidence="14" id="KW-0472">Membrane</keyword>
<evidence type="ECO:0000256" key="6">
    <source>
        <dbReference type="ARBA" id="ARBA00022729"/>
    </source>
</evidence>
<dbReference type="SUPFAM" id="SSF57535">
    <property type="entry name" value="Complement control module/SCR domain"/>
    <property type="match status" value="1"/>
</dbReference>
<dbReference type="InterPro" id="IPR000436">
    <property type="entry name" value="Sushi_SCR_CCP_dom"/>
</dbReference>
<dbReference type="CDD" id="cd00033">
    <property type="entry name" value="CCP"/>
    <property type="match status" value="1"/>
</dbReference>
<dbReference type="CDD" id="cd18989">
    <property type="entry name" value="LGIC_ECD_cation"/>
    <property type="match status" value="1"/>
</dbReference>
<dbReference type="SUPFAM" id="SSF57424">
    <property type="entry name" value="LDL receptor-like module"/>
    <property type="match status" value="1"/>
</dbReference>
<sequence length="918" mass="102024">MPFLYYIFCIGCPSGYTAYGGACFKAYSQDKTYSQAREVCAADGALLAMPKDRDVDNFVKELKNAVNKISHFWFGLNGGNNEGEWVWEDGSQHDISTDWNIWQPGEPNGNEGENCANYYGSSWNDAPCSSDYKFICQLDLNEALSCSLGHFRCGHGLACILSWKRCDGIADCTDGSDEEGCECKPIPEDFEIDSRLTMLPNQLGQTTFEEIQNSSVVELLNSSYSIPGKYHPEMRTFISTVIFPQCDVSEENKTRCSSSPNAGNMTSCMGTQLVPCRSWCEEVLNMAGDRIKDQLPPCSLLPSSDHNCWNPDSAKKGSEVCYHGVGINYRGTWSKTTSGADCVQWSAPQAGYYKTEFPWANLDNNYCRNPTGLERPFCLTEDGSQEECDVIQCDAEGCWDRGPPNYGKRSPTKRFYYVGEKVTYSCKEGYTLKSGYTEEVRCIGGGNWQYGKPSCSVNHRQRLQEDLLDISSASLPPENVIINFTGSVVQLVDLDEKKEQLAASVVIDFTWQDSRLSWDPKYYDDVTKLSVHGDDIWTPALTLKRNADPVYKGLQKDVPVRVSSDGLVEWSVETLTTTVCDADPFFFPADTMECEICFSATKAIANTIECQVERPAVAMGITPCNSYSTATPEGEWYRKDKIFAKDNLEACFSIHLSRIPLFHIATTVGPCIILVVLMNITFIMPLDRGDRIAFGVTILLSMVVSLVFVTDVLPVKGALPLFATLVILWMGLMGLFLFFTLVIIVIHDRQGSLSPRTKIIFLRYISKMLLLGDLTEEKRTGDGEAGLPHQSDMEMTNYAFQTDDMAAVDEGRRSTGQPSTPPTATGLETTGSSGLPELISCVKEMTTVMKTEMGGLTKAVNNQTKEMSRELGELTKAVKNEEEVSDYTLLAKVLDRLCLAMYIISIVITIPMTMYLSK</sequence>
<evidence type="ECO:0000259" key="18">
    <source>
        <dbReference type="PROSITE" id="PS50923"/>
    </source>
</evidence>
<dbReference type="SMART" id="SM00192">
    <property type="entry name" value="LDLa"/>
    <property type="match status" value="1"/>
</dbReference>
<dbReference type="PROSITE" id="PS00615">
    <property type="entry name" value="C_TYPE_LECTIN_1"/>
    <property type="match status" value="1"/>
</dbReference>
<dbReference type="AlphaFoldDB" id="A0A6P4Y7D7"/>
<dbReference type="Gene3D" id="1.20.58.390">
    <property type="entry name" value="Neurotransmitter-gated ion-channel transmembrane domain"/>
    <property type="match status" value="1"/>
</dbReference>
<feature type="compositionally biased region" description="Polar residues" evidence="13">
    <location>
        <begin position="814"/>
        <end position="830"/>
    </location>
</feature>
<comment type="caution">
    <text evidence="10">Lacks conserved residue(s) required for the propagation of feature annotation.</text>
</comment>
<evidence type="ECO:0000256" key="8">
    <source>
        <dbReference type="ARBA" id="ARBA00022840"/>
    </source>
</evidence>
<dbReference type="SUPFAM" id="SSF90112">
    <property type="entry name" value="Neurotransmitter-gated ion-channel transmembrane pore"/>
    <property type="match status" value="1"/>
</dbReference>
<dbReference type="Pfam" id="PF02932">
    <property type="entry name" value="Neur_chan_memb"/>
    <property type="match status" value="1"/>
</dbReference>
<keyword evidence="4" id="KW-0597">Phosphoprotein</keyword>
<reference evidence="20" key="1">
    <citation type="submission" date="2025-08" db="UniProtKB">
        <authorList>
            <consortium name="RefSeq"/>
        </authorList>
    </citation>
    <scope>IDENTIFICATION</scope>
    <source>
        <tissue evidence="20">Gonad</tissue>
    </source>
</reference>
<evidence type="ECO:0000256" key="1">
    <source>
        <dbReference type="ARBA" id="ARBA00004141"/>
    </source>
</evidence>
<dbReference type="PROSITE" id="PS50070">
    <property type="entry name" value="KRINGLE_2"/>
    <property type="match status" value="1"/>
</dbReference>
<dbReference type="PANTHER" id="PTHR46335:SF1">
    <property type="entry name" value="CUBILIN"/>
    <property type="match status" value="1"/>
</dbReference>
<dbReference type="Gene3D" id="4.10.400.10">
    <property type="entry name" value="Low-density Lipoprotein Receptor"/>
    <property type="match status" value="1"/>
</dbReference>
<evidence type="ECO:0000313" key="19">
    <source>
        <dbReference type="Proteomes" id="UP000515135"/>
    </source>
</evidence>
<dbReference type="Gene3D" id="3.10.100.10">
    <property type="entry name" value="Mannose-Binding Protein A, subunit A"/>
    <property type="match status" value="1"/>
</dbReference>
<dbReference type="SUPFAM" id="SSF57440">
    <property type="entry name" value="Kringle-like"/>
    <property type="match status" value="1"/>
</dbReference>
<feature type="domain" description="Kringle" evidence="17">
    <location>
        <begin position="320"/>
        <end position="393"/>
    </location>
</feature>
<evidence type="ECO:0000256" key="3">
    <source>
        <dbReference type="ARBA" id="ARBA00004479"/>
    </source>
</evidence>
<evidence type="ECO:0000256" key="9">
    <source>
        <dbReference type="ARBA" id="ARBA00023157"/>
    </source>
</evidence>
<accession>A0A6P4Y7D7</accession>
<dbReference type="SUPFAM" id="SSF56436">
    <property type="entry name" value="C-type lectin-like"/>
    <property type="match status" value="1"/>
</dbReference>
<evidence type="ECO:0000256" key="13">
    <source>
        <dbReference type="SAM" id="MobiDB-lite"/>
    </source>
</evidence>
<dbReference type="SUPFAM" id="SSF63712">
    <property type="entry name" value="Nicotinic receptor ligand binding domain-like"/>
    <property type="match status" value="1"/>
</dbReference>
<feature type="domain" description="C-type lectin" evidence="16">
    <location>
        <begin position="19"/>
        <end position="137"/>
    </location>
</feature>
<dbReference type="GO" id="GO:0005524">
    <property type="term" value="F:ATP binding"/>
    <property type="evidence" value="ECO:0007669"/>
    <property type="project" value="UniProtKB-KW"/>
</dbReference>
<keyword evidence="12" id="KW-0768">Sushi</keyword>
<keyword evidence="19" id="KW-1185">Reference proteome</keyword>
<evidence type="ECO:0000259" key="17">
    <source>
        <dbReference type="PROSITE" id="PS50070"/>
    </source>
</evidence>
<keyword evidence="7" id="KW-0547">Nucleotide-binding</keyword>
<dbReference type="CDD" id="cd00108">
    <property type="entry name" value="KR"/>
    <property type="match status" value="1"/>
</dbReference>
<dbReference type="CDD" id="cd00037">
    <property type="entry name" value="CLECT"/>
    <property type="match status" value="1"/>
</dbReference>
<evidence type="ECO:0000259" key="16">
    <source>
        <dbReference type="PROSITE" id="PS50041"/>
    </source>
</evidence>
<dbReference type="Proteomes" id="UP000515135">
    <property type="component" value="Unplaced"/>
</dbReference>
<keyword evidence="14" id="KW-0812">Transmembrane</keyword>
<keyword evidence="5 10" id="KW-0420">Kringle</keyword>
<feature type="transmembrane region" description="Helical" evidence="14">
    <location>
        <begin position="897"/>
        <end position="916"/>
    </location>
</feature>
<name>A0A6P4Y7D7_BRABE</name>
<dbReference type="InterPro" id="IPR001304">
    <property type="entry name" value="C-type_lectin-like"/>
</dbReference>
<dbReference type="InterPro" id="IPR036734">
    <property type="entry name" value="Neur_chan_lig-bd_sf"/>
</dbReference>
<dbReference type="CDD" id="cd00112">
    <property type="entry name" value="LDLa"/>
    <property type="match status" value="1"/>
</dbReference>
<dbReference type="InterPro" id="IPR013806">
    <property type="entry name" value="Kringle-like"/>
</dbReference>
<dbReference type="InterPro" id="IPR020067">
    <property type="entry name" value="Frizzled_dom"/>
</dbReference>
<evidence type="ECO:0000256" key="2">
    <source>
        <dbReference type="ARBA" id="ARBA00004162"/>
    </source>
</evidence>
<dbReference type="Pfam" id="PF00084">
    <property type="entry name" value="Sushi"/>
    <property type="match status" value="1"/>
</dbReference>
<protein>
    <submittedName>
        <fullName evidence="20">Uncharacterized protein LOC109462558</fullName>
    </submittedName>
</protein>
<dbReference type="PROSITE" id="PS50038">
    <property type="entry name" value="FZ"/>
    <property type="match status" value="1"/>
</dbReference>
<dbReference type="CDD" id="cd19051">
    <property type="entry name" value="LGIC_TM_cation"/>
    <property type="match status" value="1"/>
</dbReference>
<dbReference type="PROSITE" id="PS50041">
    <property type="entry name" value="C_TYPE_LECTIN_2"/>
    <property type="match status" value="1"/>
</dbReference>
<dbReference type="Gene3D" id="2.70.170.10">
    <property type="entry name" value="Neurotransmitter-gated ion-channel ligand-binding domain"/>
    <property type="match status" value="1"/>
</dbReference>
<dbReference type="Pfam" id="PF02931">
    <property type="entry name" value="Neur_chan_LBD"/>
    <property type="match status" value="1"/>
</dbReference>
<dbReference type="KEGG" id="bbel:109462558"/>
<evidence type="ECO:0000256" key="14">
    <source>
        <dbReference type="SAM" id="Phobius"/>
    </source>
</evidence>
<feature type="region of interest" description="Disordered" evidence="13">
    <location>
        <begin position="809"/>
        <end position="830"/>
    </location>
</feature>
<organism evidence="19 20">
    <name type="scientific">Branchiostoma belcheri</name>
    <name type="common">Amphioxus</name>
    <dbReference type="NCBI Taxonomy" id="7741"/>
    <lineage>
        <taxon>Eukaryota</taxon>
        <taxon>Metazoa</taxon>
        <taxon>Chordata</taxon>
        <taxon>Cephalochordata</taxon>
        <taxon>Leptocardii</taxon>
        <taxon>Amphioxiformes</taxon>
        <taxon>Branchiostomatidae</taxon>
        <taxon>Branchiostoma</taxon>
    </lineage>
</organism>
<evidence type="ECO:0000313" key="20">
    <source>
        <dbReference type="RefSeq" id="XP_019614672.1"/>
    </source>
</evidence>
<dbReference type="Pfam" id="PF00057">
    <property type="entry name" value="Ldl_recept_a"/>
    <property type="match status" value="1"/>
</dbReference>
<dbReference type="GeneID" id="109462558"/>
<dbReference type="InterPro" id="IPR000001">
    <property type="entry name" value="Kringle"/>
</dbReference>
<dbReference type="InterPro" id="IPR038178">
    <property type="entry name" value="Kringle_sf"/>
</dbReference>
<dbReference type="PRINTS" id="PR00018">
    <property type="entry name" value="KRINGLE"/>
</dbReference>
<dbReference type="SMART" id="SM00034">
    <property type="entry name" value="CLECT"/>
    <property type="match status" value="1"/>
</dbReference>
<dbReference type="InterPro" id="IPR006029">
    <property type="entry name" value="Neurotrans-gated_channel_TM"/>
</dbReference>
<proteinExistence type="predicted"/>
<feature type="transmembrane region" description="Helical" evidence="14">
    <location>
        <begin position="692"/>
        <end position="709"/>
    </location>
</feature>
<dbReference type="InterPro" id="IPR036719">
    <property type="entry name" value="Neuro-gated_channel_TM_sf"/>
</dbReference>
<dbReference type="Gene3D" id="2.10.70.10">
    <property type="entry name" value="Complement Module, domain 1"/>
    <property type="match status" value="1"/>
</dbReference>
<dbReference type="Pfam" id="PF00059">
    <property type="entry name" value="Lectin_C"/>
    <property type="match status" value="1"/>
</dbReference>
<dbReference type="FunFam" id="2.70.170.10:FF:000064">
    <property type="entry name" value="Uncharacterized protein"/>
    <property type="match status" value="1"/>
</dbReference>
<dbReference type="Gene3D" id="2.40.20.10">
    <property type="entry name" value="Plasminogen Kringle 4"/>
    <property type="match status" value="1"/>
</dbReference>
<dbReference type="RefSeq" id="XP_019614672.1">
    <property type="nucleotide sequence ID" value="XM_019759113.1"/>
</dbReference>
<feature type="domain" description="FZ" evidence="15">
    <location>
        <begin position="165"/>
        <end position="324"/>
    </location>
</feature>
<dbReference type="FunFam" id="2.40.20.10:FF:000037">
    <property type="entry name" value="Uncharacterized protein"/>
    <property type="match status" value="1"/>
</dbReference>
<dbReference type="FunFam" id="1.10.2000.10:FF:000030">
    <property type="entry name" value="Uncharacterized protein"/>
    <property type="match status" value="1"/>
</dbReference>
<feature type="transmembrane region" description="Helical" evidence="14">
    <location>
        <begin position="661"/>
        <end position="680"/>
    </location>
</feature>
<evidence type="ECO:0000259" key="15">
    <source>
        <dbReference type="PROSITE" id="PS50038"/>
    </source>
</evidence>
<evidence type="ECO:0000256" key="7">
    <source>
        <dbReference type="ARBA" id="ARBA00022741"/>
    </source>
</evidence>
<keyword evidence="6" id="KW-0732">Signal</keyword>
<evidence type="ECO:0000256" key="4">
    <source>
        <dbReference type="ARBA" id="ARBA00022553"/>
    </source>
</evidence>
<dbReference type="GO" id="GO:0005230">
    <property type="term" value="F:extracellular ligand-gated monoatomic ion channel activity"/>
    <property type="evidence" value="ECO:0007669"/>
    <property type="project" value="InterPro"/>
</dbReference>
<dbReference type="InterPro" id="IPR016186">
    <property type="entry name" value="C-type_lectin-like/link_sf"/>
</dbReference>
<gene>
    <name evidence="20" type="primary">LOC109462558</name>
</gene>